<organism evidence="1 2">
    <name type="scientific">Rubroshorea leprosula</name>
    <dbReference type="NCBI Taxonomy" id="152421"/>
    <lineage>
        <taxon>Eukaryota</taxon>
        <taxon>Viridiplantae</taxon>
        <taxon>Streptophyta</taxon>
        <taxon>Embryophyta</taxon>
        <taxon>Tracheophyta</taxon>
        <taxon>Spermatophyta</taxon>
        <taxon>Magnoliopsida</taxon>
        <taxon>eudicotyledons</taxon>
        <taxon>Gunneridae</taxon>
        <taxon>Pentapetalae</taxon>
        <taxon>rosids</taxon>
        <taxon>malvids</taxon>
        <taxon>Malvales</taxon>
        <taxon>Dipterocarpaceae</taxon>
        <taxon>Rubroshorea</taxon>
    </lineage>
</organism>
<comment type="caution">
    <text evidence="1">The sequence shown here is derived from an EMBL/GenBank/DDBJ whole genome shotgun (WGS) entry which is preliminary data.</text>
</comment>
<reference evidence="1 2" key="1">
    <citation type="journal article" date="2021" name="Commun. Biol.">
        <title>The genome of Shorea leprosula (Dipterocarpaceae) highlights the ecological relevance of drought in aseasonal tropical rainforests.</title>
        <authorList>
            <person name="Ng K.K.S."/>
            <person name="Kobayashi M.J."/>
            <person name="Fawcett J.A."/>
            <person name="Hatakeyama M."/>
            <person name="Paape T."/>
            <person name="Ng C.H."/>
            <person name="Ang C.C."/>
            <person name="Tnah L.H."/>
            <person name="Lee C.T."/>
            <person name="Nishiyama T."/>
            <person name="Sese J."/>
            <person name="O'Brien M.J."/>
            <person name="Copetti D."/>
            <person name="Mohd Noor M.I."/>
            <person name="Ong R.C."/>
            <person name="Putra M."/>
            <person name="Sireger I.Z."/>
            <person name="Indrioko S."/>
            <person name="Kosugi Y."/>
            <person name="Izuno A."/>
            <person name="Isagi Y."/>
            <person name="Lee S.L."/>
            <person name="Shimizu K.K."/>
        </authorList>
    </citation>
    <scope>NUCLEOTIDE SEQUENCE [LARGE SCALE GENOMIC DNA]</scope>
    <source>
        <strain evidence="1">214</strain>
    </source>
</reference>
<name>A0AAV5MHC2_9ROSI</name>
<sequence>MLCLSDSEENKVNEFQEIVEAVGVEEVEGLRRFSGRVFRSPTLFEDMSLNNHPWHGFILPLESIWWLMAFKMDNKGNSDE</sequence>
<dbReference type="EMBL" id="BPVZ01000295">
    <property type="protein sequence ID" value="GKV49341.1"/>
    <property type="molecule type" value="Genomic_DNA"/>
</dbReference>
<gene>
    <name evidence="1" type="ORF">SLEP1_g56097</name>
</gene>
<keyword evidence="2" id="KW-1185">Reference proteome</keyword>
<evidence type="ECO:0000313" key="2">
    <source>
        <dbReference type="Proteomes" id="UP001054252"/>
    </source>
</evidence>
<dbReference type="AlphaFoldDB" id="A0AAV5MHC2"/>
<proteinExistence type="predicted"/>
<dbReference type="Proteomes" id="UP001054252">
    <property type="component" value="Unassembled WGS sequence"/>
</dbReference>
<accession>A0AAV5MHC2</accession>
<evidence type="ECO:0000313" key="1">
    <source>
        <dbReference type="EMBL" id="GKV49341.1"/>
    </source>
</evidence>
<protein>
    <submittedName>
        <fullName evidence="1">Uncharacterized protein</fullName>
    </submittedName>
</protein>